<reference evidence="2 3" key="1">
    <citation type="submission" date="2019-11" db="EMBL/GenBank/DDBJ databases">
        <title>Whole genome sequence of Oryza granulata.</title>
        <authorList>
            <person name="Li W."/>
        </authorList>
    </citation>
    <scope>NUCLEOTIDE SEQUENCE [LARGE SCALE GENOMIC DNA]</scope>
    <source>
        <strain evidence="3">cv. Menghai</strain>
        <tissue evidence="2">Leaf</tissue>
    </source>
</reference>
<comment type="caution">
    <text evidence="2">The sequence shown here is derived from an EMBL/GenBank/DDBJ whole genome shotgun (WGS) entry which is preliminary data.</text>
</comment>
<sequence length="112" mass="12258">MQHRTEEEEHHRRRGLTSTNAISSLWRWARSIYRLRHHLCRFLGRDLAAPEPPCHPRAATPLAGLTLISTVGDEGSPKLMGEAGRRAVDPPPPLLAGGAARRGSSLPLLTGD</sequence>
<dbReference type="AlphaFoldDB" id="A0A6G1BIK8"/>
<keyword evidence="3" id="KW-1185">Reference proteome</keyword>
<evidence type="ECO:0000313" key="2">
    <source>
        <dbReference type="EMBL" id="KAF0887621.1"/>
    </source>
</evidence>
<evidence type="ECO:0000256" key="1">
    <source>
        <dbReference type="SAM" id="MobiDB-lite"/>
    </source>
</evidence>
<protein>
    <submittedName>
        <fullName evidence="2">Uncharacterized protein</fullName>
    </submittedName>
</protein>
<accession>A0A6G1BIK8</accession>
<feature type="region of interest" description="Disordered" evidence="1">
    <location>
        <begin position="73"/>
        <end position="112"/>
    </location>
</feature>
<proteinExistence type="predicted"/>
<dbReference type="EMBL" id="SPHZ02000012">
    <property type="protein sequence ID" value="KAF0887621.1"/>
    <property type="molecule type" value="Genomic_DNA"/>
</dbReference>
<name>A0A6G1BIK8_9ORYZ</name>
<evidence type="ECO:0000313" key="3">
    <source>
        <dbReference type="Proteomes" id="UP000479710"/>
    </source>
</evidence>
<feature type="compositionally biased region" description="Low complexity" evidence="1">
    <location>
        <begin position="95"/>
        <end position="112"/>
    </location>
</feature>
<dbReference type="Proteomes" id="UP000479710">
    <property type="component" value="Unassembled WGS sequence"/>
</dbReference>
<gene>
    <name evidence="2" type="ORF">E2562_002338</name>
</gene>
<organism evidence="2 3">
    <name type="scientific">Oryza meyeriana var. granulata</name>
    <dbReference type="NCBI Taxonomy" id="110450"/>
    <lineage>
        <taxon>Eukaryota</taxon>
        <taxon>Viridiplantae</taxon>
        <taxon>Streptophyta</taxon>
        <taxon>Embryophyta</taxon>
        <taxon>Tracheophyta</taxon>
        <taxon>Spermatophyta</taxon>
        <taxon>Magnoliopsida</taxon>
        <taxon>Liliopsida</taxon>
        <taxon>Poales</taxon>
        <taxon>Poaceae</taxon>
        <taxon>BOP clade</taxon>
        <taxon>Oryzoideae</taxon>
        <taxon>Oryzeae</taxon>
        <taxon>Oryzinae</taxon>
        <taxon>Oryza</taxon>
        <taxon>Oryza meyeriana</taxon>
    </lineage>
</organism>